<sequence>MEVTISSFYHPAFLFWACMSEVENAPFSLDQNGFAFPNSHEINIREKDYIFTSSSAGSRGLTVVI</sequence>
<dbReference type="HOGENOM" id="CLU_2854152_0_0_1"/>
<evidence type="ECO:0000313" key="1">
    <source>
        <dbReference type="EMBL" id="KRH26273.1"/>
    </source>
</evidence>
<dbReference type="EMBL" id="CM000845">
    <property type="protein sequence ID" value="KRH26273.1"/>
    <property type="molecule type" value="Genomic_DNA"/>
</dbReference>
<dbReference type="EnsemblPlants" id="KRH26273">
    <property type="protein sequence ID" value="KRH26273"/>
    <property type="gene ID" value="GLYMA_12G164600"/>
</dbReference>
<protein>
    <submittedName>
        <fullName evidence="1 2">Uncharacterized protein</fullName>
    </submittedName>
</protein>
<dbReference type="PaxDb" id="3847-GLYMA12G28600.1"/>
<name>K7LVA5_SOYBN</name>
<organism evidence="1">
    <name type="scientific">Glycine max</name>
    <name type="common">Soybean</name>
    <name type="synonym">Glycine hispida</name>
    <dbReference type="NCBI Taxonomy" id="3847"/>
    <lineage>
        <taxon>Eukaryota</taxon>
        <taxon>Viridiplantae</taxon>
        <taxon>Streptophyta</taxon>
        <taxon>Embryophyta</taxon>
        <taxon>Tracheophyta</taxon>
        <taxon>Spermatophyta</taxon>
        <taxon>Magnoliopsida</taxon>
        <taxon>eudicotyledons</taxon>
        <taxon>Gunneridae</taxon>
        <taxon>Pentapetalae</taxon>
        <taxon>rosids</taxon>
        <taxon>fabids</taxon>
        <taxon>Fabales</taxon>
        <taxon>Fabaceae</taxon>
        <taxon>Papilionoideae</taxon>
        <taxon>50 kb inversion clade</taxon>
        <taxon>NPAAA clade</taxon>
        <taxon>indigoferoid/millettioid clade</taxon>
        <taxon>Phaseoleae</taxon>
        <taxon>Glycine</taxon>
        <taxon>Glycine subgen. Soja</taxon>
    </lineage>
</organism>
<accession>K7LVA5</accession>
<reference evidence="2" key="2">
    <citation type="submission" date="2018-02" db="UniProtKB">
        <authorList>
            <consortium name="EnsemblPlants"/>
        </authorList>
    </citation>
    <scope>IDENTIFICATION</scope>
    <source>
        <strain evidence="2">Williams 82</strain>
    </source>
</reference>
<dbReference type="Gramene" id="KRH26273">
    <property type="protein sequence ID" value="KRH26273"/>
    <property type="gene ID" value="GLYMA_12G164600"/>
</dbReference>
<evidence type="ECO:0000313" key="3">
    <source>
        <dbReference type="Proteomes" id="UP000008827"/>
    </source>
</evidence>
<dbReference type="Proteomes" id="UP000008827">
    <property type="component" value="Chromosome 12"/>
</dbReference>
<gene>
    <name evidence="1" type="ORF">GLYMA_12G164600</name>
</gene>
<evidence type="ECO:0000313" key="2">
    <source>
        <dbReference type="EnsemblPlants" id="KRH26273"/>
    </source>
</evidence>
<reference evidence="1" key="3">
    <citation type="submission" date="2018-07" db="EMBL/GenBank/DDBJ databases">
        <title>WGS assembly of Glycine max.</title>
        <authorList>
            <person name="Schmutz J."/>
            <person name="Cannon S."/>
            <person name="Schlueter J."/>
            <person name="Ma J."/>
            <person name="Mitros T."/>
            <person name="Nelson W."/>
            <person name="Hyten D."/>
            <person name="Song Q."/>
            <person name="Thelen J."/>
            <person name="Cheng J."/>
            <person name="Xu D."/>
            <person name="Hellsten U."/>
            <person name="May G."/>
            <person name="Yu Y."/>
            <person name="Sakurai T."/>
            <person name="Umezawa T."/>
            <person name="Bhattacharyya M."/>
            <person name="Sandhu D."/>
            <person name="Valliyodan B."/>
            <person name="Lindquist E."/>
            <person name="Peto M."/>
            <person name="Grant D."/>
            <person name="Shu S."/>
            <person name="Goodstein D."/>
            <person name="Barry K."/>
            <person name="Futrell-Griggs M."/>
            <person name="Abernathy B."/>
            <person name="Du J."/>
            <person name="Tian Z."/>
            <person name="Zhu L."/>
            <person name="Gill N."/>
            <person name="Joshi T."/>
            <person name="Libault M."/>
            <person name="Sethuraman A."/>
            <person name="Zhang X."/>
            <person name="Shinozaki K."/>
            <person name="Nguyen H."/>
            <person name="Wing R."/>
            <person name="Cregan P."/>
            <person name="Specht J."/>
            <person name="Grimwood J."/>
            <person name="Rokhsar D."/>
            <person name="Stacey G."/>
            <person name="Shoemaker R."/>
            <person name="Jackson S."/>
        </authorList>
    </citation>
    <scope>NUCLEOTIDE SEQUENCE</scope>
    <source>
        <tissue evidence="1">Callus</tissue>
    </source>
</reference>
<dbReference type="InParanoid" id="K7LVA5"/>
<dbReference type="AlphaFoldDB" id="K7LVA5"/>
<keyword evidence="3" id="KW-1185">Reference proteome</keyword>
<reference evidence="1 2" key="1">
    <citation type="journal article" date="2010" name="Nature">
        <title>Genome sequence of the palaeopolyploid soybean.</title>
        <authorList>
            <person name="Schmutz J."/>
            <person name="Cannon S.B."/>
            <person name="Schlueter J."/>
            <person name="Ma J."/>
            <person name="Mitros T."/>
            <person name="Nelson W."/>
            <person name="Hyten D.L."/>
            <person name="Song Q."/>
            <person name="Thelen J.J."/>
            <person name="Cheng J."/>
            <person name="Xu D."/>
            <person name="Hellsten U."/>
            <person name="May G.D."/>
            <person name="Yu Y."/>
            <person name="Sakurai T."/>
            <person name="Umezawa T."/>
            <person name="Bhattacharyya M.K."/>
            <person name="Sandhu D."/>
            <person name="Valliyodan B."/>
            <person name="Lindquist E."/>
            <person name="Peto M."/>
            <person name="Grant D."/>
            <person name="Shu S."/>
            <person name="Goodstein D."/>
            <person name="Barry K."/>
            <person name="Futrell-Griggs M."/>
            <person name="Abernathy B."/>
            <person name="Du J."/>
            <person name="Tian Z."/>
            <person name="Zhu L."/>
            <person name="Gill N."/>
            <person name="Joshi T."/>
            <person name="Libault M."/>
            <person name="Sethuraman A."/>
            <person name="Zhang X.-C."/>
            <person name="Shinozaki K."/>
            <person name="Nguyen H.T."/>
            <person name="Wing R.A."/>
            <person name="Cregan P."/>
            <person name="Specht J."/>
            <person name="Grimwood J."/>
            <person name="Rokhsar D."/>
            <person name="Stacey G."/>
            <person name="Shoemaker R.C."/>
            <person name="Jackson S.A."/>
        </authorList>
    </citation>
    <scope>NUCLEOTIDE SEQUENCE</scope>
    <source>
        <strain evidence="2">cv. Williams 82</strain>
        <tissue evidence="1">Callus</tissue>
    </source>
</reference>
<proteinExistence type="predicted"/>